<sequence length="80" mass="9306">MTPKKMKEQKLSRIEQSMRFRCMSSPSRHESKITVGMKIDTGALLLSMTSIIFPNCFYLIINHEIYHLFLKESSSSMYLA</sequence>
<protein>
    <submittedName>
        <fullName evidence="2">Uncharacterized protein</fullName>
    </submittedName>
</protein>
<keyword evidence="3" id="KW-1185">Reference proteome</keyword>
<evidence type="ECO:0000313" key="2">
    <source>
        <dbReference type="EMBL" id="KAF2668947.1"/>
    </source>
</evidence>
<feature type="transmembrane region" description="Helical" evidence="1">
    <location>
        <begin position="42"/>
        <end position="61"/>
    </location>
</feature>
<keyword evidence="1" id="KW-1133">Transmembrane helix</keyword>
<evidence type="ECO:0000256" key="1">
    <source>
        <dbReference type="SAM" id="Phobius"/>
    </source>
</evidence>
<reference evidence="2" key="1">
    <citation type="journal article" date="2020" name="Stud. Mycol.">
        <title>101 Dothideomycetes genomes: a test case for predicting lifestyles and emergence of pathogens.</title>
        <authorList>
            <person name="Haridas S."/>
            <person name="Albert R."/>
            <person name="Binder M."/>
            <person name="Bloem J."/>
            <person name="Labutti K."/>
            <person name="Salamov A."/>
            <person name="Andreopoulos B."/>
            <person name="Baker S."/>
            <person name="Barry K."/>
            <person name="Bills G."/>
            <person name="Bluhm B."/>
            <person name="Cannon C."/>
            <person name="Castanera R."/>
            <person name="Culley D."/>
            <person name="Daum C."/>
            <person name="Ezra D."/>
            <person name="Gonzalez J."/>
            <person name="Henrissat B."/>
            <person name="Kuo A."/>
            <person name="Liang C."/>
            <person name="Lipzen A."/>
            <person name="Lutzoni F."/>
            <person name="Magnuson J."/>
            <person name="Mondo S."/>
            <person name="Nolan M."/>
            <person name="Ohm R."/>
            <person name="Pangilinan J."/>
            <person name="Park H.-J."/>
            <person name="Ramirez L."/>
            <person name="Alfaro M."/>
            <person name="Sun H."/>
            <person name="Tritt A."/>
            <person name="Yoshinaga Y."/>
            <person name="Zwiers L.-H."/>
            <person name="Turgeon B."/>
            <person name="Goodwin S."/>
            <person name="Spatafora J."/>
            <person name="Crous P."/>
            <person name="Grigoriev I."/>
        </authorList>
    </citation>
    <scope>NUCLEOTIDE SEQUENCE</scope>
    <source>
        <strain evidence="2">CBS 115976</strain>
    </source>
</reference>
<evidence type="ECO:0000313" key="3">
    <source>
        <dbReference type="Proteomes" id="UP000799302"/>
    </source>
</evidence>
<organism evidence="2 3">
    <name type="scientific">Microthyrium microscopicum</name>
    <dbReference type="NCBI Taxonomy" id="703497"/>
    <lineage>
        <taxon>Eukaryota</taxon>
        <taxon>Fungi</taxon>
        <taxon>Dikarya</taxon>
        <taxon>Ascomycota</taxon>
        <taxon>Pezizomycotina</taxon>
        <taxon>Dothideomycetes</taxon>
        <taxon>Dothideomycetes incertae sedis</taxon>
        <taxon>Microthyriales</taxon>
        <taxon>Microthyriaceae</taxon>
        <taxon>Microthyrium</taxon>
    </lineage>
</organism>
<dbReference type="Proteomes" id="UP000799302">
    <property type="component" value="Unassembled WGS sequence"/>
</dbReference>
<gene>
    <name evidence="2" type="ORF">BT63DRAFT_424672</name>
</gene>
<keyword evidence="1" id="KW-0812">Transmembrane</keyword>
<accession>A0A6A6UBW2</accession>
<dbReference type="AlphaFoldDB" id="A0A6A6UBW2"/>
<proteinExistence type="predicted"/>
<dbReference type="EMBL" id="MU004235">
    <property type="protein sequence ID" value="KAF2668947.1"/>
    <property type="molecule type" value="Genomic_DNA"/>
</dbReference>
<name>A0A6A6UBW2_9PEZI</name>
<feature type="non-terminal residue" evidence="2">
    <location>
        <position position="80"/>
    </location>
</feature>
<keyword evidence="1" id="KW-0472">Membrane</keyword>